<evidence type="ECO:0000256" key="1">
    <source>
        <dbReference type="ARBA" id="ARBA00001938"/>
    </source>
</evidence>
<accession>A0A8J7SGG2</accession>
<dbReference type="PROSITE" id="PS50968">
    <property type="entry name" value="BIOTINYL_LIPOYL"/>
    <property type="match status" value="1"/>
</dbReference>
<evidence type="ECO:0000256" key="2">
    <source>
        <dbReference type="ARBA" id="ARBA00007317"/>
    </source>
</evidence>
<evidence type="ECO:0000256" key="7">
    <source>
        <dbReference type="ARBA" id="ARBA00025211"/>
    </source>
</evidence>
<evidence type="ECO:0000313" key="14">
    <source>
        <dbReference type="Proteomes" id="UP000655420"/>
    </source>
</evidence>
<dbReference type="SUPFAM" id="SSF52777">
    <property type="entry name" value="CoA-dependent acyltransferases"/>
    <property type="match status" value="1"/>
</dbReference>
<dbReference type="InterPro" id="IPR001078">
    <property type="entry name" value="2-oxoacid_DH_actylTfrase"/>
</dbReference>
<dbReference type="InterPro" id="IPR011053">
    <property type="entry name" value="Single_hybrid_motif"/>
</dbReference>
<comment type="function">
    <text evidence="7">The pyruvate dehydrogenase complex catalyzes the overall conversion of pyruvate to acetyl-CoA and CO(2). It contains multiple copies of three enzymatic components: pyruvate dehydrogenase (E1), dihydrolipoamide acetyltransferase (E2) and lipoamide dehydrogenase (E3).</text>
</comment>
<protein>
    <recommendedName>
        <fullName evidence="9">Dihydrolipoamide acetyltransferase component of pyruvate dehydrogenase complex</fullName>
        <ecNumber evidence="9">2.3.1.-</ecNumber>
    </recommendedName>
</protein>
<dbReference type="Pfam" id="PF00198">
    <property type="entry name" value="2-oxoacid_dh"/>
    <property type="match status" value="1"/>
</dbReference>
<gene>
    <name evidence="13" type="ORF">H0I76_13215</name>
</gene>
<keyword evidence="6 9" id="KW-0012">Acyltransferase</keyword>
<dbReference type="SUPFAM" id="SSF51230">
    <property type="entry name" value="Single hybrid motif"/>
    <property type="match status" value="1"/>
</dbReference>
<keyword evidence="4 9" id="KW-0808">Transferase</keyword>
<feature type="region of interest" description="Disordered" evidence="10">
    <location>
        <begin position="177"/>
        <end position="218"/>
    </location>
</feature>
<evidence type="ECO:0000256" key="9">
    <source>
        <dbReference type="RuleBase" id="RU003423"/>
    </source>
</evidence>
<organism evidence="13 14">
    <name type="scientific">Thermohalobaculum xanthum</name>
    <dbReference type="NCBI Taxonomy" id="2753746"/>
    <lineage>
        <taxon>Bacteria</taxon>
        <taxon>Pseudomonadati</taxon>
        <taxon>Pseudomonadota</taxon>
        <taxon>Alphaproteobacteria</taxon>
        <taxon>Rhodobacterales</taxon>
        <taxon>Paracoccaceae</taxon>
        <taxon>Thermohalobaculum</taxon>
    </lineage>
</organism>
<dbReference type="GO" id="GO:0005737">
    <property type="term" value="C:cytoplasm"/>
    <property type="evidence" value="ECO:0007669"/>
    <property type="project" value="TreeGrafter"/>
</dbReference>
<evidence type="ECO:0000259" key="11">
    <source>
        <dbReference type="PROSITE" id="PS50968"/>
    </source>
</evidence>
<comment type="cofactor">
    <cofactor evidence="1 9">
        <name>(R)-lipoate</name>
        <dbReference type="ChEBI" id="CHEBI:83088"/>
    </cofactor>
</comment>
<keyword evidence="5 9" id="KW-0450">Lipoyl</keyword>
<dbReference type="GO" id="GO:0004742">
    <property type="term" value="F:dihydrolipoyllysine-residue acetyltransferase activity"/>
    <property type="evidence" value="ECO:0007669"/>
    <property type="project" value="UniProtKB-EC"/>
</dbReference>
<dbReference type="PANTHER" id="PTHR43178">
    <property type="entry name" value="DIHYDROLIPOAMIDE ACETYLTRANSFERASE COMPONENT OF PYRUVATE DEHYDROGENASE COMPLEX"/>
    <property type="match status" value="1"/>
</dbReference>
<evidence type="ECO:0000256" key="10">
    <source>
        <dbReference type="SAM" id="MobiDB-lite"/>
    </source>
</evidence>
<dbReference type="RefSeq" id="WP_200610543.1">
    <property type="nucleotide sequence ID" value="NZ_JAEHHL010000007.1"/>
</dbReference>
<dbReference type="EC" id="2.3.1.-" evidence="9"/>
<evidence type="ECO:0000256" key="4">
    <source>
        <dbReference type="ARBA" id="ARBA00022679"/>
    </source>
</evidence>
<dbReference type="GO" id="GO:0006086">
    <property type="term" value="P:pyruvate decarboxylation to acetyl-CoA"/>
    <property type="evidence" value="ECO:0007669"/>
    <property type="project" value="TreeGrafter"/>
</dbReference>
<dbReference type="InterPro" id="IPR036625">
    <property type="entry name" value="E3-bd_dom_sf"/>
</dbReference>
<feature type="compositionally biased region" description="Basic and acidic residues" evidence="10">
    <location>
        <begin position="82"/>
        <end position="118"/>
    </location>
</feature>
<dbReference type="GO" id="GO:0031405">
    <property type="term" value="F:lipoic acid binding"/>
    <property type="evidence" value="ECO:0007669"/>
    <property type="project" value="TreeGrafter"/>
</dbReference>
<dbReference type="EMBL" id="JAEHHL010000007">
    <property type="protein sequence ID" value="MBK0400152.1"/>
    <property type="molecule type" value="Genomic_DNA"/>
</dbReference>
<name>A0A8J7SGG2_9RHOB</name>
<comment type="caution">
    <text evidence="13">The sequence shown here is derived from an EMBL/GenBank/DDBJ whole genome shotgun (WGS) entry which is preliminary data.</text>
</comment>
<dbReference type="Proteomes" id="UP000655420">
    <property type="component" value="Unassembled WGS sequence"/>
</dbReference>
<dbReference type="SUPFAM" id="SSF47005">
    <property type="entry name" value="Peripheral subunit-binding domain of 2-oxo acid dehydrogenase complex"/>
    <property type="match status" value="1"/>
</dbReference>
<sequence>MRQEFRLQDPGEGIAEVEVQEVLVAEGDPIEEGDEVLVVESDKAAIELPSPYTGKVTELHVSEGDTVSVGAVLLVVETEGEGAERSEARRPAGETDANSRDTPGDKNGERTGDRARGEDEAEAGTDGAAVRARQDDDAVRASPAARSRASAVGLDLAGIDATGPDGEVTVDDVERAISRNDTAAGQSREAGKKDEPGPSQEEALGEAGSSGEDNFGPVERVPLRSIRAATARAMTRAWSEIPHVVHQDMADITELERWRRRVVDEERDENLTLTPIIVKAVVGVLRRHPRFNAIFDAEASEIVLRRYYNVNVAVATSRGLITPVLRDADRKPIRALALELAELAEVMRKGRPTKEALTGGTFTITNVGGLGGMAFSPLINPPQTAILGLARARLTPVVSGDLEDLGNAETRIRLMLPLIVAFDHRVVDGADAAAFINDLAEILGDAKRLALDA</sequence>
<dbReference type="PROSITE" id="PS00189">
    <property type="entry name" value="LIPOYL"/>
    <property type="match status" value="1"/>
</dbReference>
<evidence type="ECO:0000256" key="8">
    <source>
        <dbReference type="ARBA" id="ARBA00048370"/>
    </source>
</evidence>
<comment type="catalytic activity">
    <reaction evidence="8">
        <text>N(6)-[(R)-dihydrolipoyl]-L-lysyl-[protein] + acetyl-CoA = N(6)-[(R)-S(8)-acetyldihydrolipoyl]-L-lysyl-[protein] + CoA</text>
        <dbReference type="Rhea" id="RHEA:17017"/>
        <dbReference type="Rhea" id="RHEA-COMP:10475"/>
        <dbReference type="Rhea" id="RHEA-COMP:10478"/>
        <dbReference type="ChEBI" id="CHEBI:57287"/>
        <dbReference type="ChEBI" id="CHEBI:57288"/>
        <dbReference type="ChEBI" id="CHEBI:83100"/>
        <dbReference type="ChEBI" id="CHEBI:83111"/>
        <dbReference type="EC" id="2.3.1.12"/>
    </reaction>
</comment>
<dbReference type="Gene3D" id="3.30.559.10">
    <property type="entry name" value="Chloramphenicol acetyltransferase-like domain"/>
    <property type="match status" value="1"/>
</dbReference>
<dbReference type="InterPro" id="IPR003016">
    <property type="entry name" value="2-oxoA_DH_lipoyl-BS"/>
</dbReference>
<evidence type="ECO:0000256" key="6">
    <source>
        <dbReference type="ARBA" id="ARBA00023315"/>
    </source>
</evidence>
<comment type="similarity">
    <text evidence="2 9">Belongs to the 2-oxoacid dehydrogenase family.</text>
</comment>
<dbReference type="Gene3D" id="4.10.320.10">
    <property type="entry name" value="E3-binding domain"/>
    <property type="match status" value="1"/>
</dbReference>
<dbReference type="CDD" id="cd06849">
    <property type="entry name" value="lipoyl_domain"/>
    <property type="match status" value="1"/>
</dbReference>
<reference evidence="13" key="1">
    <citation type="submission" date="2020-12" db="EMBL/GenBank/DDBJ databases">
        <title>Bacterial taxonomy.</title>
        <authorList>
            <person name="Pan X."/>
        </authorList>
    </citation>
    <scope>NUCLEOTIDE SEQUENCE</scope>
    <source>
        <strain evidence="13">M0105</strain>
    </source>
</reference>
<dbReference type="InterPro" id="IPR000089">
    <property type="entry name" value="Biotin_lipoyl"/>
</dbReference>
<evidence type="ECO:0000313" key="13">
    <source>
        <dbReference type="EMBL" id="MBK0400152.1"/>
    </source>
</evidence>
<feature type="domain" description="Peripheral subunit-binding (PSBD)" evidence="12">
    <location>
        <begin position="140"/>
        <end position="177"/>
    </location>
</feature>
<dbReference type="Pfam" id="PF02817">
    <property type="entry name" value="E3_binding"/>
    <property type="match status" value="1"/>
</dbReference>
<dbReference type="PANTHER" id="PTHR43178:SF2">
    <property type="entry name" value="DIHYDROLIPOYLLYSINE-RESIDUE ACETYLTRANSFERASE COMPONENT OF PYRUVATE DEHYDROGENASE COMPLEX"/>
    <property type="match status" value="1"/>
</dbReference>
<dbReference type="PROSITE" id="PS51826">
    <property type="entry name" value="PSBD"/>
    <property type="match status" value="1"/>
</dbReference>
<evidence type="ECO:0000256" key="3">
    <source>
        <dbReference type="ARBA" id="ARBA00011484"/>
    </source>
</evidence>
<feature type="compositionally biased region" description="Low complexity" evidence="10">
    <location>
        <begin position="201"/>
        <end position="212"/>
    </location>
</feature>
<dbReference type="InterPro" id="IPR004167">
    <property type="entry name" value="PSBD"/>
</dbReference>
<evidence type="ECO:0000256" key="5">
    <source>
        <dbReference type="ARBA" id="ARBA00022823"/>
    </source>
</evidence>
<evidence type="ECO:0000259" key="12">
    <source>
        <dbReference type="PROSITE" id="PS51826"/>
    </source>
</evidence>
<dbReference type="InterPro" id="IPR050743">
    <property type="entry name" value="2-oxoacid_DH_E2_comp"/>
</dbReference>
<keyword evidence="14" id="KW-1185">Reference proteome</keyword>
<dbReference type="AlphaFoldDB" id="A0A8J7SGG2"/>
<feature type="region of interest" description="Disordered" evidence="10">
    <location>
        <begin position="78"/>
        <end position="150"/>
    </location>
</feature>
<comment type="subunit">
    <text evidence="3">Forms a 24-polypeptide structural core with octahedral symmetry.</text>
</comment>
<dbReference type="Pfam" id="PF00364">
    <property type="entry name" value="Biotin_lipoyl"/>
    <property type="match status" value="1"/>
</dbReference>
<feature type="compositionally biased region" description="Low complexity" evidence="10">
    <location>
        <begin position="140"/>
        <end position="150"/>
    </location>
</feature>
<dbReference type="Gene3D" id="2.40.50.100">
    <property type="match status" value="1"/>
</dbReference>
<proteinExistence type="inferred from homology"/>
<dbReference type="InterPro" id="IPR023213">
    <property type="entry name" value="CAT-like_dom_sf"/>
</dbReference>
<feature type="domain" description="Lipoyl-binding" evidence="11">
    <location>
        <begin position="2"/>
        <end position="77"/>
    </location>
</feature>